<dbReference type="InterPro" id="IPR027417">
    <property type="entry name" value="P-loop_NTPase"/>
</dbReference>
<dbReference type="AlphaFoldDB" id="A0A1W1C280"/>
<dbReference type="Gene3D" id="1.10.10.10">
    <property type="entry name" value="Winged helix-like DNA-binding domain superfamily/Winged helix DNA-binding domain"/>
    <property type="match status" value="1"/>
</dbReference>
<name>A0A1W1C280_9ZZZZ</name>
<evidence type="ECO:0000313" key="3">
    <source>
        <dbReference type="EMBL" id="SFV59811.1"/>
    </source>
</evidence>
<dbReference type="InterPro" id="IPR036388">
    <property type="entry name" value="WH-like_DNA-bd_sf"/>
</dbReference>
<evidence type="ECO:0000259" key="1">
    <source>
        <dbReference type="Pfam" id="PF01637"/>
    </source>
</evidence>
<dbReference type="EMBL" id="FPHE01000093">
    <property type="protein sequence ID" value="SFV59811.1"/>
    <property type="molecule type" value="Genomic_DNA"/>
</dbReference>
<accession>A0A1W1C280</accession>
<dbReference type="InterPro" id="IPR036390">
    <property type="entry name" value="WH_DNA-bd_sf"/>
</dbReference>
<dbReference type="Pfam" id="PF01637">
    <property type="entry name" value="ATPase_2"/>
    <property type="match status" value="1"/>
</dbReference>
<feature type="domain" description="DUF234" evidence="2">
    <location>
        <begin position="311"/>
        <end position="401"/>
    </location>
</feature>
<dbReference type="GO" id="GO:0005524">
    <property type="term" value="F:ATP binding"/>
    <property type="evidence" value="ECO:0007669"/>
    <property type="project" value="InterPro"/>
</dbReference>
<dbReference type="Pfam" id="PF03008">
    <property type="entry name" value="DUF234"/>
    <property type="match status" value="1"/>
</dbReference>
<proteinExistence type="predicted"/>
<dbReference type="SUPFAM" id="SSF52980">
    <property type="entry name" value="Restriction endonuclease-like"/>
    <property type="match status" value="1"/>
</dbReference>
<evidence type="ECO:0000259" key="2">
    <source>
        <dbReference type="Pfam" id="PF03008"/>
    </source>
</evidence>
<protein>
    <submittedName>
        <fullName evidence="3">Archaeal ATPase, fused to C-terminal DUF234 domain</fullName>
    </submittedName>
</protein>
<sequence length="447" mass="52816">MFVNRTRELKTLNNEYQRANSSFTVIYGRRRVGKTTLIKEFIQDKEVIYYYATEVNLSMQLKSFTKDILGILGLSHISFESFEDAFIFLAKHIGKRQLILVIDEYQNLVKVEKSFSSMLQKVWDMYFKDTNIYLILCGSTISMMHSEILNYSAPLYGRSTSIIHLQPLLAHYIHDFVPNLSSEAFMDIYSSFGTIPKYLEMYQKEKSFKENINEVILDKNSFLYNEGYFLLKQEINDVSTYFSILEAISKGATKLGNISKMLEMNSSQLTRYIEKLIALGFIDKEIPVTEKNPLKSKLGRYRFRDNFLKFWFFYVYKNYRYLEIDLNEYVLKEIDTNFNDNFVSFAYEDFVQEQILRDPMKYLGFVPLKIGRWWNNKEEIDLVAFDEEKIAFIECKWRNKKVNRAVFEALKIKSELIEMPLTKQFVIFSKTGCSETLEGEEMVCFVL</sequence>
<dbReference type="SUPFAM" id="SSF46785">
    <property type="entry name" value="Winged helix' DNA-binding domain"/>
    <property type="match status" value="1"/>
</dbReference>
<dbReference type="SUPFAM" id="SSF52540">
    <property type="entry name" value="P-loop containing nucleoside triphosphate hydrolases"/>
    <property type="match status" value="1"/>
</dbReference>
<organism evidence="3">
    <name type="scientific">hydrothermal vent metagenome</name>
    <dbReference type="NCBI Taxonomy" id="652676"/>
    <lineage>
        <taxon>unclassified sequences</taxon>
        <taxon>metagenomes</taxon>
        <taxon>ecological metagenomes</taxon>
    </lineage>
</organism>
<feature type="domain" description="ATPase" evidence="1">
    <location>
        <begin position="2"/>
        <end position="201"/>
    </location>
</feature>
<dbReference type="PANTHER" id="PTHR34704:SF1">
    <property type="entry name" value="ATPASE"/>
    <property type="match status" value="1"/>
</dbReference>
<dbReference type="Gene3D" id="3.40.50.300">
    <property type="entry name" value="P-loop containing nucleotide triphosphate hydrolases"/>
    <property type="match status" value="1"/>
</dbReference>
<gene>
    <name evidence="3" type="ORF">MNB_SV-12-211</name>
</gene>
<dbReference type="PANTHER" id="PTHR34704">
    <property type="entry name" value="ATPASE"/>
    <property type="match status" value="1"/>
</dbReference>
<dbReference type="InterPro" id="IPR011335">
    <property type="entry name" value="Restrct_endonuc-II-like"/>
</dbReference>
<dbReference type="InterPro" id="IPR011579">
    <property type="entry name" value="ATPase_dom"/>
</dbReference>
<reference evidence="3" key="1">
    <citation type="submission" date="2016-10" db="EMBL/GenBank/DDBJ databases">
        <authorList>
            <person name="de Groot N.N."/>
        </authorList>
    </citation>
    <scope>NUCLEOTIDE SEQUENCE</scope>
</reference>
<dbReference type="InterPro" id="IPR004256">
    <property type="entry name" value="DUF234"/>
</dbReference>